<feature type="compositionally biased region" description="Low complexity" evidence="1">
    <location>
        <begin position="91"/>
        <end position="141"/>
    </location>
</feature>
<organism evidence="2 3">
    <name type="scientific">Cylindrobasidium torrendii FP15055 ss-10</name>
    <dbReference type="NCBI Taxonomy" id="1314674"/>
    <lineage>
        <taxon>Eukaryota</taxon>
        <taxon>Fungi</taxon>
        <taxon>Dikarya</taxon>
        <taxon>Basidiomycota</taxon>
        <taxon>Agaricomycotina</taxon>
        <taxon>Agaricomycetes</taxon>
        <taxon>Agaricomycetidae</taxon>
        <taxon>Agaricales</taxon>
        <taxon>Marasmiineae</taxon>
        <taxon>Physalacriaceae</taxon>
        <taxon>Cylindrobasidium</taxon>
    </lineage>
</organism>
<name>A0A0D7ATV4_9AGAR</name>
<feature type="region of interest" description="Disordered" evidence="1">
    <location>
        <begin position="84"/>
        <end position="158"/>
    </location>
</feature>
<sequence length="513" mass="56728">MTKVLSKIMPAWKTETIQAGFSTGSPTHHSEFNFDLPPPDPIDFSSDFVDFAAPSFDSEWSPPPPRELASSADLAKLATATDSLSVPPVGTASASTSTASSTFSPQDASGQAANQSSSSVSSLATSGNKRPASSPERSSAPHPKKPKKSKNPAPNGRSRWTVVVSDLMPPANPVWANVLHAVGKALRLTGHEKPTVSNVEVANTWWMLPEAAMIASIQKERTQALSIENICRFLRYFEYIICHFTDPSIHPDKFYFPNSKWRLILAATEADTKTGGSTAEAPQGSKGPNESEASVKRTHASVKRTEVRRTLEVMLKLCKVGDSEQRVDFETLINAAVVWEGTQIAPAGPHEPALPSPGVCKRILALLCEVNFRLEILALDFFCYNPMNNHSKRVRDPQERREDVIALMPWNRGVFPEDVSNEEGWSAQDIEKRWDATYGLVMVMQDWVRVKQCSIPGGLIDLTHELVFLEKQDKFDIKKFEALERGVIEHYIRAYAFVFQRAPSIPYLAVPRA</sequence>
<accession>A0A0D7ATV4</accession>
<gene>
    <name evidence="2" type="ORF">CYLTODRAFT_233416</name>
</gene>
<reference evidence="2 3" key="1">
    <citation type="journal article" date="2015" name="Fungal Genet. Biol.">
        <title>Evolution of novel wood decay mechanisms in Agaricales revealed by the genome sequences of Fistulina hepatica and Cylindrobasidium torrendii.</title>
        <authorList>
            <person name="Floudas D."/>
            <person name="Held B.W."/>
            <person name="Riley R."/>
            <person name="Nagy L.G."/>
            <person name="Koehler G."/>
            <person name="Ransdell A.S."/>
            <person name="Younus H."/>
            <person name="Chow J."/>
            <person name="Chiniquy J."/>
            <person name="Lipzen A."/>
            <person name="Tritt A."/>
            <person name="Sun H."/>
            <person name="Haridas S."/>
            <person name="LaButti K."/>
            <person name="Ohm R.A."/>
            <person name="Kues U."/>
            <person name="Blanchette R.A."/>
            <person name="Grigoriev I.V."/>
            <person name="Minto R.E."/>
            <person name="Hibbett D.S."/>
        </authorList>
    </citation>
    <scope>NUCLEOTIDE SEQUENCE [LARGE SCALE GENOMIC DNA]</scope>
    <source>
        <strain evidence="2 3">FP15055 ss-10</strain>
    </source>
</reference>
<dbReference type="EMBL" id="KN880991">
    <property type="protein sequence ID" value="KIY61269.1"/>
    <property type="molecule type" value="Genomic_DNA"/>
</dbReference>
<dbReference type="OrthoDB" id="2634326at2759"/>
<keyword evidence="3" id="KW-1185">Reference proteome</keyword>
<evidence type="ECO:0000256" key="1">
    <source>
        <dbReference type="SAM" id="MobiDB-lite"/>
    </source>
</evidence>
<evidence type="ECO:0000313" key="2">
    <source>
        <dbReference type="EMBL" id="KIY61269.1"/>
    </source>
</evidence>
<dbReference type="AlphaFoldDB" id="A0A0D7ATV4"/>
<dbReference type="Proteomes" id="UP000054007">
    <property type="component" value="Unassembled WGS sequence"/>
</dbReference>
<protein>
    <submittedName>
        <fullName evidence="2">Uncharacterized protein</fullName>
    </submittedName>
</protein>
<proteinExistence type="predicted"/>
<feature type="region of interest" description="Disordered" evidence="1">
    <location>
        <begin position="20"/>
        <end position="39"/>
    </location>
</feature>
<evidence type="ECO:0000313" key="3">
    <source>
        <dbReference type="Proteomes" id="UP000054007"/>
    </source>
</evidence>
<feature type="region of interest" description="Disordered" evidence="1">
    <location>
        <begin position="272"/>
        <end position="301"/>
    </location>
</feature>